<dbReference type="EMBL" id="GL348715">
    <property type="protein sequence ID" value="EFH61463.1"/>
    <property type="molecule type" value="Genomic_DNA"/>
</dbReference>
<protein>
    <submittedName>
        <fullName evidence="1">Uncharacterized protein</fullName>
    </submittedName>
</protein>
<gene>
    <name evidence="1" type="ORF">ARALYDRAFT_898072</name>
</gene>
<accession>D7L6R4</accession>
<proteinExistence type="predicted"/>
<reference evidence="2" key="1">
    <citation type="journal article" date="2011" name="Nat. Genet.">
        <title>The Arabidopsis lyrata genome sequence and the basis of rapid genome size change.</title>
        <authorList>
            <person name="Hu T.T."/>
            <person name="Pattyn P."/>
            <person name="Bakker E.G."/>
            <person name="Cao J."/>
            <person name="Cheng J.-F."/>
            <person name="Clark R.M."/>
            <person name="Fahlgren N."/>
            <person name="Fawcett J.A."/>
            <person name="Grimwood J."/>
            <person name="Gundlach H."/>
            <person name="Haberer G."/>
            <person name="Hollister J.D."/>
            <person name="Ossowski S."/>
            <person name="Ottilar R.P."/>
            <person name="Salamov A.A."/>
            <person name="Schneeberger K."/>
            <person name="Spannagl M."/>
            <person name="Wang X."/>
            <person name="Yang L."/>
            <person name="Nasrallah M.E."/>
            <person name="Bergelson J."/>
            <person name="Carrington J.C."/>
            <person name="Gaut B.S."/>
            <person name="Schmutz J."/>
            <person name="Mayer K.F.X."/>
            <person name="Van de Peer Y."/>
            <person name="Grigoriev I.V."/>
            <person name="Nordborg M."/>
            <person name="Weigel D."/>
            <person name="Guo Y.-L."/>
        </authorList>
    </citation>
    <scope>NUCLEOTIDE SEQUENCE [LARGE SCALE GENOMIC DNA]</scope>
    <source>
        <strain evidence="2">cv. MN47</strain>
    </source>
</reference>
<name>D7L6R4_ARALL</name>
<dbReference type="Gramene" id="scaffold_302042.1">
    <property type="protein sequence ID" value="scaffold_302042.1"/>
    <property type="gene ID" value="scaffold_302042.1"/>
</dbReference>
<keyword evidence="2" id="KW-1185">Reference proteome</keyword>
<sequence>MFVGDDDSIQYVRLLDQTLTSIDGVADRGVTDALDRLSTELSYRLLSIGIILKICKKTNW</sequence>
<dbReference type="Proteomes" id="UP000008694">
    <property type="component" value="Unassembled WGS sequence"/>
</dbReference>
<dbReference type="AlphaFoldDB" id="D7L6R4"/>
<organism evidence="2">
    <name type="scientific">Arabidopsis lyrata subsp. lyrata</name>
    <name type="common">Lyre-leaved rock-cress</name>
    <dbReference type="NCBI Taxonomy" id="81972"/>
    <lineage>
        <taxon>Eukaryota</taxon>
        <taxon>Viridiplantae</taxon>
        <taxon>Streptophyta</taxon>
        <taxon>Embryophyta</taxon>
        <taxon>Tracheophyta</taxon>
        <taxon>Spermatophyta</taxon>
        <taxon>Magnoliopsida</taxon>
        <taxon>eudicotyledons</taxon>
        <taxon>Gunneridae</taxon>
        <taxon>Pentapetalae</taxon>
        <taxon>rosids</taxon>
        <taxon>malvids</taxon>
        <taxon>Brassicales</taxon>
        <taxon>Brassicaceae</taxon>
        <taxon>Camelineae</taxon>
        <taxon>Arabidopsis</taxon>
    </lineage>
</organism>
<dbReference type="STRING" id="81972.D7L6R4"/>
<evidence type="ECO:0000313" key="1">
    <source>
        <dbReference type="EMBL" id="EFH61463.1"/>
    </source>
</evidence>
<evidence type="ECO:0000313" key="2">
    <source>
        <dbReference type="Proteomes" id="UP000008694"/>
    </source>
</evidence>
<dbReference type="HOGENOM" id="CLU_2944819_0_0_1"/>